<feature type="compositionally biased region" description="Basic residues" evidence="1">
    <location>
        <begin position="323"/>
        <end position="332"/>
    </location>
</feature>
<dbReference type="KEGG" id="mcak:MCCS_23560"/>
<reference evidence="2 3" key="1">
    <citation type="journal article" date="2017" name="Int. J. Syst. Evol. Microbiol.">
        <title>Macrococcus canis sp. nov., a skin bacterium associated with infections in dogs.</title>
        <authorList>
            <person name="Gobeli Brawand S."/>
            <person name="Cotting K."/>
            <person name="Gomez-Sanz E."/>
            <person name="Collaud A."/>
            <person name="Thomann A."/>
            <person name="Brodard I."/>
            <person name="Rodriguez-Campos S."/>
            <person name="Strauss C."/>
            <person name="Perreten V."/>
        </authorList>
    </citation>
    <scope>NUCLEOTIDE SEQUENCE [LARGE SCALE GENOMIC DNA]</scope>
    <source>
        <strain evidence="2 3">KM45013</strain>
    </source>
</reference>
<dbReference type="Proteomes" id="UP000194154">
    <property type="component" value="Chromosome"/>
</dbReference>
<accession>A0A1W7AE96</accession>
<evidence type="ECO:0000256" key="1">
    <source>
        <dbReference type="SAM" id="MobiDB-lite"/>
    </source>
</evidence>
<name>A0A1W7AE96_9STAP</name>
<dbReference type="GeneID" id="35296427"/>
<dbReference type="STRING" id="1855823.MCCS_23560"/>
<feature type="region of interest" description="Disordered" evidence="1">
    <location>
        <begin position="308"/>
        <end position="332"/>
    </location>
</feature>
<keyword evidence="3" id="KW-1185">Reference proteome</keyword>
<sequence length="332" mass="39130">MAHTVQNLTWYLEALSKEELKDICRNFDIKGFSSKNKDELIELIQSTYFEDDQLLTQLLQELSSDHKLIFYELAVSDDDTVTFNRDIPDTLFLFYPEADEHLVIPKDVKKHFKQYIEKHPEIEHDIQLIEFYHSAFNLYGFVSLKQLSKLQYKYKGLQKDEQTIEEEIRRLLPEYKELIQDKSVKHRDLAQVNLNMKALTQGKKYYEPATESEFLNYNDPYFTEPSEAVESLRTLLNKMVTEEYVGTYTAQLIIDTIIFGLRANDTPEFIMKQIQQIEDSGFIKVEGAALSDSIDHAINDSRLWSLNGHKKQQKKERKVVQVKQKKKKRKKK</sequence>
<evidence type="ECO:0000313" key="2">
    <source>
        <dbReference type="EMBL" id="ARQ07935.1"/>
    </source>
</evidence>
<dbReference type="AlphaFoldDB" id="A0A1W7AE96"/>
<protein>
    <recommendedName>
        <fullName evidence="4">Rho termination factor N-terminal domain-containing protein</fullName>
    </recommendedName>
</protein>
<organism evidence="2 3">
    <name type="scientific">Macrococcoides canis</name>
    <dbReference type="NCBI Taxonomy" id="1855823"/>
    <lineage>
        <taxon>Bacteria</taxon>
        <taxon>Bacillati</taxon>
        <taxon>Bacillota</taxon>
        <taxon>Bacilli</taxon>
        <taxon>Bacillales</taxon>
        <taxon>Staphylococcaceae</taxon>
        <taxon>Macrococcoides</taxon>
    </lineage>
</organism>
<feature type="compositionally biased region" description="Basic residues" evidence="1">
    <location>
        <begin position="308"/>
        <end position="317"/>
    </location>
</feature>
<dbReference type="EMBL" id="CP021059">
    <property type="protein sequence ID" value="ARQ07935.1"/>
    <property type="molecule type" value="Genomic_DNA"/>
</dbReference>
<proteinExistence type="predicted"/>
<evidence type="ECO:0008006" key="4">
    <source>
        <dbReference type="Google" id="ProtNLM"/>
    </source>
</evidence>
<evidence type="ECO:0000313" key="3">
    <source>
        <dbReference type="Proteomes" id="UP000194154"/>
    </source>
</evidence>
<dbReference type="RefSeq" id="WP_086043452.1">
    <property type="nucleotide sequence ID" value="NZ_CBCRZA010000008.1"/>
</dbReference>
<gene>
    <name evidence="2" type="ORF">MCCS_23560</name>
</gene>
<dbReference type="OrthoDB" id="2416978at2"/>